<keyword evidence="8" id="KW-1185">Reference proteome</keyword>
<feature type="transmembrane region" description="Helical" evidence="5">
    <location>
        <begin position="70"/>
        <end position="88"/>
    </location>
</feature>
<organism evidence="7 8">
    <name type="scientific">Solibacillus isronensis B3W22</name>
    <dbReference type="NCBI Taxonomy" id="1224748"/>
    <lineage>
        <taxon>Bacteria</taxon>
        <taxon>Bacillati</taxon>
        <taxon>Bacillota</taxon>
        <taxon>Bacilli</taxon>
        <taxon>Bacillales</taxon>
        <taxon>Caryophanaceae</taxon>
        <taxon>Solibacillus</taxon>
    </lineage>
</organism>
<dbReference type="EMBL" id="AMCK01000022">
    <property type="protein sequence ID" value="EKB43924.1"/>
    <property type="molecule type" value="Genomic_DNA"/>
</dbReference>
<dbReference type="AlphaFoldDB" id="K1LHH9"/>
<comment type="caution">
    <text evidence="7">The sequence shown here is derived from an EMBL/GenBank/DDBJ whole genome shotgun (WGS) entry which is preliminary data.</text>
</comment>
<feature type="transmembrane region" description="Helical" evidence="5">
    <location>
        <begin position="198"/>
        <end position="223"/>
    </location>
</feature>
<evidence type="ECO:0000313" key="8">
    <source>
        <dbReference type="Proteomes" id="UP000004738"/>
    </source>
</evidence>
<feature type="transmembrane region" description="Helical" evidence="5">
    <location>
        <begin position="325"/>
        <end position="355"/>
    </location>
</feature>
<gene>
    <name evidence="7" type="primary">ychM_2</name>
    <name evidence="7" type="ORF">B857_03294</name>
</gene>
<dbReference type="Proteomes" id="UP000004738">
    <property type="component" value="Unassembled WGS sequence"/>
</dbReference>
<evidence type="ECO:0000256" key="5">
    <source>
        <dbReference type="SAM" id="Phobius"/>
    </source>
</evidence>
<dbReference type="Gene3D" id="3.30.750.24">
    <property type="entry name" value="STAS domain"/>
    <property type="match status" value="1"/>
</dbReference>
<dbReference type="InterPro" id="IPR002645">
    <property type="entry name" value="STAS_dom"/>
</dbReference>
<evidence type="ECO:0000256" key="2">
    <source>
        <dbReference type="ARBA" id="ARBA00022692"/>
    </source>
</evidence>
<evidence type="ECO:0000256" key="1">
    <source>
        <dbReference type="ARBA" id="ARBA00004141"/>
    </source>
</evidence>
<evidence type="ECO:0000256" key="3">
    <source>
        <dbReference type="ARBA" id="ARBA00022989"/>
    </source>
</evidence>
<feature type="transmembrane region" description="Helical" evidence="5">
    <location>
        <begin position="169"/>
        <end position="186"/>
    </location>
</feature>
<dbReference type="Pfam" id="PF00916">
    <property type="entry name" value="Sulfate_transp"/>
    <property type="match status" value="1"/>
</dbReference>
<feature type="transmembrane region" description="Helical" evidence="5">
    <location>
        <begin position="21"/>
        <end position="42"/>
    </location>
</feature>
<dbReference type="SUPFAM" id="SSF52091">
    <property type="entry name" value="SpoIIaa-like"/>
    <property type="match status" value="1"/>
</dbReference>
<accession>K1LHH9</accession>
<feature type="transmembrane region" description="Helical" evidence="5">
    <location>
        <begin position="125"/>
        <end position="149"/>
    </location>
</feature>
<dbReference type="RefSeq" id="WP_008408082.1">
    <property type="nucleotide sequence ID" value="NZ_AMCK01000022.1"/>
</dbReference>
<proteinExistence type="predicted"/>
<dbReference type="InterPro" id="IPR011547">
    <property type="entry name" value="SLC26A/SulP_dom"/>
</dbReference>
<keyword evidence="3 5" id="KW-1133">Transmembrane helix</keyword>
<evidence type="ECO:0000259" key="6">
    <source>
        <dbReference type="PROSITE" id="PS50801"/>
    </source>
</evidence>
<keyword evidence="2 5" id="KW-0812">Transmembrane</keyword>
<reference evidence="7 8" key="1">
    <citation type="journal article" date="2012" name="J. Bacteriol.">
        <title>Draft Genome Sequence of Bacillus isronensis Strain B3W22, Isolated from the Upper Atmosphere.</title>
        <authorList>
            <person name="Shivaji S."/>
            <person name="Ara S."/>
            <person name="Singh S.K."/>
            <person name="Bandi S."/>
            <person name="Singh A."/>
            <person name="Pinnaka A.K."/>
        </authorList>
    </citation>
    <scope>NUCLEOTIDE SEQUENCE [LARGE SCALE GENOMIC DNA]</scope>
    <source>
        <strain evidence="7 8">B3W22</strain>
    </source>
</reference>
<dbReference type="PANTHER" id="PTHR11814">
    <property type="entry name" value="SULFATE TRANSPORTER"/>
    <property type="match status" value="1"/>
</dbReference>
<feature type="domain" description="STAS" evidence="6">
    <location>
        <begin position="433"/>
        <end position="545"/>
    </location>
</feature>
<feature type="transmembrane region" description="Helical" evidence="5">
    <location>
        <begin position="48"/>
        <end position="65"/>
    </location>
</feature>
<dbReference type="InterPro" id="IPR036513">
    <property type="entry name" value="STAS_dom_sf"/>
</dbReference>
<evidence type="ECO:0000313" key="7">
    <source>
        <dbReference type="EMBL" id="EKB43924.1"/>
    </source>
</evidence>
<dbReference type="InterPro" id="IPR001902">
    <property type="entry name" value="SLC26A/SulP_fam"/>
</dbReference>
<dbReference type="GO" id="GO:0055085">
    <property type="term" value="P:transmembrane transport"/>
    <property type="evidence" value="ECO:0007669"/>
    <property type="project" value="InterPro"/>
</dbReference>
<name>K1LHH9_9BACL</name>
<comment type="subcellular location">
    <subcellularLocation>
        <location evidence="1">Membrane</location>
        <topology evidence="1">Multi-pass membrane protein</topology>
    </subcellularLocation>
</comment>
<dbReference type="NCBIfam" id="TIGR00815">
    <property type="entry name" value="sulP"/>
    <property type="match status" value="1"/>
</dbReference>
<sequence length="593" mass="64262">MRVKWSGRFEGYSFAHFKKDLLSGTIVGIIAVPLAMSFAIASGVKPEYGIYTAIIAGILISLLGGSKFQIGGPTGAFVPILLGIVLVYGYENLLIAGLMAGIMLLLMGIFKLGSLIKFIPRPVTVGFTAGIAVIIFTGQIGNFLGLTNMEQHEKFHMNVYEIASNIDTVNFYSLLVAMISFALILMAPKVLPKVPGALIGIIVSSVVTVLFLQGHVATIGSTYGAIPNTLPQFHIPEVTLERIYMLIGPAFVIAMLGGIESLLSAVVADGMTNSKHNSNRELIGQGVANIVTPFFGGIPATGAIARTATNIKSGAVSPLSGVIHGIFVLITLLLLAPLAVHIPLASLAPVLMMVAWNMSERHHFVHILKLKSGDSLVLCITFLLTVFMSLTVAVIAGLILAVILFAKSMSDSLTVSKVLPNLKNENGKVQPHVVADLHECPQISIYTIEGPLFFGAAEKFEQTMLKTIQENPKVFILRMRKVPYIDSTGEEYFRNILQNIKASGGIVFLTNVQPGLEQMLKRSGLYNLMEEEHFYHTTNEAISAAFQYIQLNKCIGCTHYELEECRLLSNGVPLPEQELLVQKKLTEATILRV</sequence>
<dbReference type="PATRIC" id="fig|1224748.3.peg.3260"/>
<dbReference type="CDD" id="cd07042">
    <property type="entry name" value="STAS_SulP_like_sulfate_transporter"/>
    <property type="match status" value="1"/>
</dbReference>
<feature type="transmembrane region" description="Helical" evidence="5">
    <location>
        <begin position="287"/>
        <end position="305"/>
    </location>
</feature>
<feature type="transmembrane region" description="Helical" evidence="5">
    <location>
        <begin position="376"/>
        <end position="406"/>
    </location>
</feature>
<dbReference type="Pfam" id="PF01740">
    <property type="entry name" value="STAS"/>
    <property type="match status" value="1"/>
</dbReference>
<protein>
    <submittedName>
        <fullName evidence="7">Putative sulfate transporter ychM</fullName>
    </submittedName>
</protein>
<feature type="transmembrane region" description="Helical" evidence="5">
    <location>
        <begin position="243"/>
        <end position="267"/>
    </location>
</feature>
<keyword evidence="4 5" id="KW-0472">Membrane</keyword>
<dbReference type="GO" id="GO:0016020">
    <property type="term" value="C:membrane"/>
    <property type="evidence" value="ECO:0007669"/>
    <property type="project" value="UniProtKB-SubCell"/>
</dbReference>
<dbReference type="PROSITE" id="PS50801">
    <property type="entry name" value="STAS"/>
    <property type="match status" value="1"/>
</dbReference>
<evidence type="ECO:0000256" key="4">
    <source>
        <dbReference type="ARBA" id="ARBA00023136"/>
    </source>
</evidence>